<evidence type="ECO:0000256" key="9">
    <source>
        <dbReference type="ARBA" id="ARBA00022827"/>
    </source>
</evidence>
<name>A0ABN5DQ87_9MICO</name>
<keyword evidence="5 14" id="KW-0808">Transferase</keyword>
<dbReference type="InterPro" id="IPR023468">
    <property type="entry name" value="Riboflavin_kinase"/>
</dbReference>
<gene>
    <name evidence="16" type="ORF">COP05_02860</name>
</gene>
<dbReference type="PIRSF" id="PIRSF004491">
    <property type="entry name" value="FAD_Synth"/>
    <property type="match status" value="1"/>
</dbReference>
<dbReference type="Proteomes" id="UP000815698">
    <property type="component" value="Chromosome"/>
</dbReference>
<evidence type="ECO:0000313" key="16">
    <source>
        <dbReference type="EMBL" id="ATH97552.1"/>
    </source>
</evidence>
<evidence type="ECO:0000256" key="10">
    <source>
        <dbReference type="ARBA" id="ARBA00022840"/>
    </source>
</evidence>
<dbReference type="InterPro" id="IPR023465">
    <property type="entry name" value="Riboflavin_kinase_dom_sf"/>
</dbReference>
<dbReference type="Gene3D" id="3.40.50.620">
    <property type="entry name" value="HUPs"/>
    <property type="match status" value="1"/>
</dbReference>
<evidence type="ECO:0000256" key="12">
    <source>
        <dbReference type="ARBA" id="ARBA00047880"/>
    </source>
</evidence>
<dbReference type="PANTHER" id="PTHR22749:SF6">
    <property type="entry name" value="RIBOFLAVIN KINASE"/>
    <property type="match status" value="1"/>
</dbReference>
<keyword evidence="8 14" id="KW-0418">Kinase</keyword>
<keyword evidence="3 14" id="KW-0285">Flavoprotein</keyword>
<comment type="catalytic activity">
    <reaction evidence="13 14">
        <text>FMN + ATP + H(+) = FAD + diphosphate</text>
        <dbReference type="Rhea" id="RHEA:17237"/>
        <dbReference type="ChEBI" id="CHEBI:15378"/>
        <dbReference type="ChEBI" id="CHEBI:30616"/>
        <dbReference type="ChEBI" id="CHEBI:33019"/>
        <dbReference type="ChEBI" id="CHEBI:57692"/>
        <dbReference type="ChEBI" id="CHEBI:58210"/>
        <dbReference type="EC" id="2.7.7.2"/>
    </reaction>
</comment>
<keyword evidence="9 14" id="KW-0274">FAD</keyword>
<keyword evidence="7 14" id="KW-0547">Nucleotide-binding</keyword>
<dbReference type="Pfam" id="PF01687">
    <property type="entry name" value="Flavokinase"/>
    <property type="match status" value="1"/>
</dbReference>
<evidence type="ECO:0000256" key="3">
    <source>
        <dbReference type="ARBA" id="ARBA00022630"/>
    </source>
</evidence>
<dbReference type="InterPro" id="IPR015864">
    <property type="entry name" value="FAD_synthase"/>
</dbReference>
<dbReference type="SUPFAM" id="SSF52374">
    <property type="entry name" value="Nucleotidylyl transferase"/>
    <property type="match status" value="1"/>
</dbReference>
<keyword evidence="11" id="KW-0511">Multifunctional enzyme</keyword>
<evidence type="ECO:0000259" key="15">
    <source>
        <dbReference type="SMART" id="SM00904"/>
    </source>
</evidence>
<dbReference type="InterPro" id="IPR015865">
    <property type="entry name" value="Riboflavin_kinase_bac/euk"/>
</dbReference>
<sequence length="332" mass="36975">MTSSRVWRDPHEVPRELAPGVVTIGNFDGVHRGHRRVIDSLVSYASAHDLAPRALTFHPHPRHVMTGSEEPMLITGYDDRNTLVCEAGVADLLDIHFTLEFAQLRAEEFVREYLVDLLRARAVVLGKDSRFGRRNEGDFHTMVELGEKYGFQVVSVEELDADTEAESGGRERISSTLVRKSLLAGDTPGAARMLGRWHSVRDTVRHGFKRGRELGFPTANFSAHPSGAVPIDGVYAGYFSVLDGDRFLERVPATISVGTNPTFEEGPADRIVETYVLGSHEYELYDRQAKVEFVERLRPTLAFDGIEALVEQMHRDVAVTRSTLAAHGDPRA</sequence>
<evidence type="ECO:0000256" key="6">
    <source>
        <dbReference type="ARBA" id="ARBA00022695"/>
    </source>
</evidence>
<dbReference type="CDD" id="cd02064">
    <property type="entry name" value="FAD_synthetase_N"/>
    <property type="match status" value="1"/>
</dbReference>
<evidence type="ECO:0000313" key="17">
    <source>
        <dbReference type="Proteomes" id="UP000815698"/>
    </source>
</evidence>
<dbReference type="NCBIfam" id="NF004160">
    <property type="entry name" value="PRK05627.1-3"/>
    <property type="match status" value="1"/>
</dbReference>
<evidence type="ECO:0000256" key="13">
    <source>
        <dbReference type="ARBA" id="ARBA00049494"/>
    </source>
</evidence>
<dbReference type="InterPro" id="IPR002606">
    <property type="entry name" value="Riboflavin_kinase_bac"/>
</dbReference>
<dbReference type="Gene3D" id="2.40.30.30">
    <property type="entry name" value="Riboflavin kinase-like"/>
    <property type="match status" value="1"/>
</dbReference>
<evidence type="ECO:0000256" key="5">
    <source>
        <dbReference type="ARBA" id="ARBA00022679"/>
    </source>
</evidence>
<dbReference type="InterPro" id="IPR014729">
    <property type="entry name" value="Rossmann-like_a/b/a_fold"/>
</dbReference>
<dbReference type="Pfam" id="PF06574">
    <property type="entry name" value="FAD_syn"/>
    <property type="match status" value="1"/>
</dbReference>
<comment type="similarity">
    <text evidence="14">Belongs to the ribF family.</text>
</comment>
<dbReference type="EMBL" id="CP023482">
    <property type="protein sequence ID" value="ATH97552.1"/>
    <property type="molecule type" value="Genomic_DNA"/>
</dbReference>
<evidence type="ECO:0000256" key="2">
    <source>
        <dbReference type="ARBA" id="ARBA00005201"/>
    </source>
</evidence>
<feature type="domain" description="Riboflavin kinase" evidence="15">
    <location>
        <begin position="193"/>
        <end position="325"/>
    </location>
</feature>
<keyword evidence="17" id="KW-1185">Reference proteome</keyword>
<evidence type="ECO:0000256" key="1">
    <source>
        <dbReference type="ARBA" id="ARBA00004726"/>
    </source>
</evidence>
<dbReference type="PANTHER" id="PTHR22749">
    <property type="entry name" value="RIBOFLAVIN KINASE/FMN ADENYLYLTRANSFERASE"/>
    <property type="match status" value="1"/>
</dbReference>
<dbReference type="GO" id="GO:0016301">
    <property type="term" value="F:kinase activity"/>
    <property type="evidence" value="ECO:0007669"/>
    <property type="project" value="UniProtKB-KW"/>
</dbReference>
<dbReference type="SMART" id="SM00904">
    <property type="entry name" value="Flavokinase"/>
    <property type="match status" value="1"/>
</dbReference>
<reference evidence="16 17" key="1">
    <citation type="journal article" date="2016" name="Int. J. Syst. Evol. Microbiol.">
        <title>Dermabacter jinjuensis sp. nov., a novel species of the genus Dermabacter isolated from a clinical specimen.</title>
        <authorList>
            <person name="Park Y.K."/>
            <person name="Lee K.M."/>
            <person name="Lee W.K."/>
            <person name="Cho M.J."/>
            <person name="Lee H.S."/>
            <person name="Cho Y.G."/>
            <person name="Lee Y.C."/>
            <person name="Lee W.K."/>
            <person name="Seong W.K."/>
            <person name="Hwang K.J."/>
        </authorList>
    </citation>
    <scope>NUCLEOTIDE SEQUENCE [LARGE SCALE GENOMIC DNA]</scope>
    <source>
        <strain evidence="16 17">32T</strain>
    </source>
</reference>
<evidence type="ECO:0000256" key="4">
    <source>
        <dbReference type="ARBA" id="ARBA00022643"/>
    </source>
</evidence>
<evidence type="ECO:0000256" key="8">
    <source>
        <dbReference type="ARBA" id="ARBA00022777"/>
    </source>
</evidence>
<dbReference type="EC" id="2.7.7.2" evidence="14"/>
<evidence type="ECO:0000256" key="14">
    <source>
        <dbReference type="PIRNR" id="PIRNR004491"/>
    </source>
</evidence>
<comment type="pathway">
    <text evidence="2 14">Cofactor biosynthesis; FMN biosynthesis; FMN from riboflavin (ATP route): step 1/1.</text>
</comment>
<keyword evidence="6 14" id="KW-0548">Nucleotidyltransferase</keyword>
<accession>A0ABN5DQ87</accession>
<evidence type="ECO:0000256" key="7">
    <source>
        <dbReference type="ARBA" id="ARBA00022741"/>
    </source>
</evidence>
<organism evidence="16 17">
    <name type="scientific">Dermabacter jinjuensis</name>
    <dbReference type="NCBI Taxonomy" id="1667168"/>
    <lineage>
        <taxon>Bacteria</taxon>
        <taxon>Bacillati</taxon>
        <taxon>Actinomycetota</taxon>
        <taxon>Actinomycetes</taxon>
        <taxon>Micrococcales</taxon>
        <taxon>Dermabacteraceae</taxon>
        <taxon>Dermabacter</taxon>
    </lineage>
</organism>
<keyword evidence="10 14" id="KW-0067">ATP-binding</keyword>
<dbReference type="SUPFAM" id="SSF82114">
    <property type="entry name" value="Riboflavin kinase-like"/>
    <property type="match status" value="1"/>
</dbReference>
<keyword evidence="4 14" id="KW-0288">FMN</keyword>
<dbReference type="EC" id="2.7.1.26" evidence="14"/>
<comment type="pathway">
    <text evidence="1 14">Cofactor biosynthesis; FAD biosynthesis; FAD from FMN: step 1/1.</text>
</comment>
<dbReference type="NCBIfam" id="TIGR00083">
    <property type="entry name" value="ribF"/>
    <property type="match status" value="1"/>
</dbReference>
<dbReference type="GO" id="GO:0016779">
    <property type="term" value="F:nucleotidyltransferase activity"/>
    <property type="evidence" value="ECO:0007669"/>
    <property type="project" value="UniProtKB-KW"/>
</dbReference>
<comment type="catalytic activity">
    <reaction evidence="12 14">
        <text>riboflavin + ATP = FMN + ADP + H(+)</text>
        <dbReference type="Rhea" id="RHEA:14357"/>
        <dbReference type="ChEBI" id="CHEBI:15378"/>
        <dbReference type="ChEBI" id="CHEBI:30616"/>
        <dbReference type="ChEBI" id="CHEBI:57986"/>
        <dbReference type="ChEBI" id="CHEBI:58210"/>
        <dbReference type="ChEBI" id="CHEBI:456216"/>
        <dbReference type="EC" id="2.7.1.26"/>
    </reaction>
</comment>
<proteinExistence type="inferred from homology"/>
<evidence type="ECO:0000256" key="11">
    <source>
        <dbReference type="ARBA" id="ARBA00023268"/>
    </source>
</evidence>
<protein>
    <recommendedName>
        <fullName evidence="14">Riboflavin biosynthesis protein</fullName>
    </recommendedName>
    <domain>
        <recommendedName>
            <fullName evidence="14">Riboflavin kinase</fullName>
            <ecNumber evidence="14">2.7.1.26</ecNumber>
        </recommendedName>
        <alternativeName>
            <fullName evidence="14">Flavokinase</fullName>
        </alternativeName>
    </domain>
    <domain>
        <recommendedName>
            <fullName evidence="14">FMN adenylyltransferase</fullName>
            <ecNumber evidence="14">2.7.7.2</ecNumber>
        </recommendedName>
        <alternativeName>
            <fullName evidence="14">FAD pyrophosphorylase</fullName>
        </alternativeName>
        <alternativeName>
            <fullName evidence="14">FAD synthase</fullName>
        </alternativeName>
    </domain>
</protein>